<gene>
    <name evidence="1" type="ORF">DNF11_0909</name>
</gene>
<evidence type="ECO:0008006" key="3">
    <source>
        <dbReference type="Google" id="ProtNLM"/>
    </source>
</evidence>
<dbReference type="Gene3D" id="1.25.40.10">
    <property type="entry name" value="Tetratricopeptide repeat domain"/>
    <property type="match status" value="1"/>
</dbReference>
<dbReference type="STRING" id="425264.A0A3G2S353"/>
<reference evidence="1 2" key="1">
    <citation type="submission" date="2018-10" db="EMBL/GenBank/DDBJ databases">
        <title>Complete genome sequence of Malassezia restricta CBS 7877.</title>
        <authorList>
            <person name="Morand S.C."/>
            <person name="Bertignac M."/>
            <person name="Iltis A."/>
            <person name="Kolder I."/>
            <person name="Pirovano W."/>
            <person name="Jourdain R."/>
            <person name="Clavaud C."/>
        </authorList>
    </citation>
    <scope>NUCLEOTIDE SEQUENCE [LARGE SCALE GENOMIC DNA]</scope>
    <source>
        <strain evidence="1 2">CBS 7877</strain>
    </source>
</reference>
<dbReference type="Proteomes" id="UP000269793">
    <property type="component" value="Chromosome II"/>
</dbReference>
<evidence type="ECO:0000313" key="1">
    <source>
        <dbReference type="EMBL" id="AYO41859.1"/>
    </source>
</evidence>
<protein>
    <recommendedName>
        <fullName evidence="3">Pentatricopeptide repeat-containing protein</fullName>
    </recommendedName>
</protein>
<sequence>MYAPSHMVTLYTHTLANKPEPCVDVNAWNLVASPGRDGLASLDAQDLPILPDCASECIALRDTLVQTLQNKPSQDAFSHLESVLSTAYTTIFSPFQHDASLKDTQVGAAILSFIGLISEALVHINTHESFVIAQKLLIYTQQHIGAVPGVHFRRIAADLGQRGQVDHVLQLVRLAQIHHEHDWALWYAEFLALNSLHNVEFDTYWSSTVKKSTGDVPYEAYELCMLHWASHRNHHMYRGALKGLLKSHHTLRSRTWLALFETYPPLTAIVRKEYAYLIKMDPAAMIPALMQKMIAYNAVHYVPWILWTVRVPESQRLVREQKKVPLWSRETQHLIPTWGPCATTYSLAATCAGRQGRLDVAIRFFKLALKCAAHDRPLAASERLPEAERHPDTVAMEYACVGVVNASLRADRPGLGIAFAQHVTGLYFGIQNARKFNVSKRCTTLTTMLIASMIKCAGRLYNKSLLTLVLDLAQELKLRINGRVRRALAVLIMECLDPRSKNLGLMYKMLSFLQKPSPSESLHGKLRTELKAMGFDYRMQRAKPMHMSHVSRALPSPEYQSLKWVRDTPLQPEAEPSVSKMASPTTVPAAPRLRTQYMHLLLKTKDKEAVQHTFRTFLEANQAPCRRHVQLLLSALCNTQQMNEAWWILSRGLEMWNIRPHANMYEAVSSAYAQMGDWQSVSRVLRLMERNHIEVDMYLYDRLQMSATSNEVDSLNIVPTKSLDMTHHKHVLQHFVLLMKQRKYLEAQQFATAHLRTVRKPGSKWRRAMRDARLRLIKVRDLEALALSKKNVRSSRDRDQERRKARSFRYYLVTLIKRILRRYPRATR</sequence>
<keyword evidence="2" id="KW-1185">Reference proteome</keyword>
<dbReference type="InterPro" id="IPR011990">
    <property type="entry name" value="TPR-like_helical_dom_sf"/>
</dbReference>
<proteinExistence type="predicted"/>
<evidence type="ECO:0000313" key="2">
    <source>
        <dbReference type="Proteomes" id="UP000269793"/>
    </source>
</evidence>
<dbReference type="AlphaFoldDB" id="A0A3G2S353"/>
<organism evidence="1 2">
    <name type="scientific">Malassezia restricta (strain ATCC 96810 / NBRC 103918 / CBS 7877)</name>
    <name type="common">Seborrheic dermatitis infection agent</name>
    <dbReference type="NCBI Taxonomy" id="425264"/>
    <lineage>
        <taxon>Eukaryota</taxon>
        <taxon>Fungi</taxon>
        <taxon>Dikarya</taxon>
        <taxon>Basidiomycota</taxon>
        <taxon>Ustilaginomycotina</taxon>
        <taxon>Malasseziomycetes</taxon>
        <taxon>Malasseziales</taxon>
        <taxon>Malasseziaceae</taxon>
        <taxon>Malassezia</taxon>
    </lineage>
</organism>
<name>A0A3G2S353_MALR7</name>
<dbReference type="VEuPathDB" id="FungiDB:DNF11_0909"/>
<accession>A0A3G2S353</accession>
<dbReference type="EMBL" id="CP033149">
    <property type="protein sequence ID" value="AYO41859.1"/>
    <property type="molecule type" value="Genomic_DNA"/>
</dbReference>
<dbReference type="OrthoDB" id="185373at2759"/>